<evidence type="ECO:0000256" key="1">
    <source>
        <dbReference type="ARBA" id="ARBA00004496"/>
    </source>
</evidence>
<dbReference type="Gene3D" id="3.30.70.890">
    <property type="entry name" value="GHMP kinase, C-terminal domain"/>
    <property type="match status" value="1"/>
</dbReference>
<evidence type="ECO:0000259" key="14">
    <source>
        <dbReference type="Pfam" id="PF08544"/>
    </source>
</evidence>
<keyword evidence="5" id="KW-0444">Lipid biosynthesis</keyword>
<dbReference type="Pfam" id="PF08544">
    <property type="entry name" value="GHMP_kinases_C"/>
    <property type="match status" value="1"/>
</dbReference>
<proteinExistence type="inferred from homology"/>
<organism evidence="15 16">
    <name type="scientific">Mycobacterium ulcerans (strain Agy99)</name>
    <dbReference type="NCBI Taxonomy" id="362242"/>
    <lineage>
        <taxon>Bacteria</taxon>
        <taxon>Bacillati</taxon>
        <taxon>Actinomycetota</taxon>
        <taxon>Actinomycetes</taxon>
        <taxon>Mycobacteriales</taxon>
        <taxon>Mycobacteriaceae</taxon>
        <taxon>Mycobacterium</taxon>
        <taxon>Mycobacterium ulcerans group</taxon>
    </lineage>
</organism>
<dbReference type="PANTHER" id="PTHR43290:SF2">
    <property type="entry name" value="MEVALONATE KINASE"/>
    <property type="match status" value="1"/>
</dbReference>
<evidence type="ECO:0000256" key="11">
    <source>
        <dbReference type="ARBA" id="ARBA00023098"/>
    </source>
</evidence>
<dbReference type="GO" id="GO:0004496">
    <property type="term" value="F:mevalonate kinase activity"/>
    <property type="evidence" value="ECO:0007669"/>
    <property type="project" value="UniProtKB-EC"/>
</dbReference>
<dbReference type="PANTHER" id="PTHR43290">
    <property type="entry name" value="MEVALONATE KINASE"/>
    <property type="match status" value="1"/>
</dbReference>
<dbReference type="AlphaFoldDB" id="A0PTL0"/>
<evidence type="ECO:0000256" key="12">
    <source>
        <dbReference type="ARBA" id="ARBA00029438"/>
    </source>
</evidence>
<accession>A0PTL0</accession>
<dbReference type="PRINTS" id="PR00959">
    <property type="entry name" value="MEVGALKINASE"/>
</dbReference>
<evidence type="ECO:0000256" key="2">
    <source>
        <dbReference type="ARBA" id="ARBA00006495"/>
    </source>
</evidence>
<evidence type="ECO:0000256" key="3">
    <source>
        <dbReference type="ARBA" id="ARBA00012103"/>
    </source>
</evidence>
<keyword evidence="4" id="KW-0963">Cytoplasm</keyword>
<dbReference type="KEGG" id="mul:MUL_3525"/>
<evidence type="ECO:0000256" key="9">
    <source>
        <dbReference type="ARBA" id="ARBA00022840"/>
    </source>
</evidence>
<evidence type="ECO:0000256" key="5">
    <source>
        <dbReference type="ARBA" id="ARBA00022516"/>
    </source>
</evidence>
<dbReference type="SUPFAM" id="SSF54211">
    <property type="entry name" value="Ribosomal protein S5 domain 2-like"/>
    <property type="match status" value="1"/>
</dbReference>
<dbReference type="GO" id="GO:0019287">
    <property type="term" value="P:isopentenyl diphosphate biosynthetic process, mevalonate pathway"/>
    <property type="evidence" value="ECO:0007669"/>
    <property type="project" value="UniProtKB-UniPathway"/>
</dbReference>
<keyword evidence="7" id="KW-0547">Nucleotide-binding</keyword>
<dbReference type="EC" id="2.7.1.36" evidence="3"/>
<keyword evidence="11" id="KW-0443">Lipid metabolism</keyword>
<dbReference type="InterPro" id="IPR014721">
    <property type="entry name" value="Ribsml_uS5_D2-typ_fold_subgr"/>
</dbReference>
<dbReference type="UniPathway" id="UPA00057">
    <property type="reaction ID" value="UER00098"/>
</dbReference>
<dbReference type="HOGENOM" id="CLU_017814_0_0_11"/>
<sequence length="359" mass="36880">MVPHRIRRRPSRFRPVHARDLLAIGQQVSHPAMKARSRSGVGTATGKAIVLGEHLVVHGAAALAIPIPILVETATAHRGPAPTPVRQPTVGSMGLDMASLISDFAERFDVPAAVASGVVVEVSHVVPCGRGLGSSAAVVRAVVLALADLFECEPSAAQVYELVQSRERTAHGTPSGVDAAATGADEPIVFHRGAVRPVSPAPVGVFVVADSGEISATKDSVAEVAAILTADRDGLARRDWLVEQLDALVGRAAIDMQQGDLTALGAAMARNHDLLRGLNLSTPRLEGLIEAANTSGAMGAKLTGSGRGGCALALARDWVHAQVIGEAMLKAGAVATWAVAVDSFAGRLTASASGREVAP</sequence>
<keyword evidence="9" id="KW-0067">ATP-binding</keyword>
<dbReference type="Proteomes" id="UP000000765">
    <property type="component" value="Chromosome"/>
</dbReference>
<dbReference type="NCBIfam" id="TIGR00549">
    <property type="entry name" value="mevalon_kin"/>
    <property type="match status" value="1"/>
</dbReference>
<comment type="pathway">
    <text evidence="12">Isoprenoid biosynthesis; isopentenyl diphosphate biosynthesis via mevalonate pathway; isopentenyl diphosphate from (R)-mevalonate: step 1/3.</text>
</comment>
<dbReference type="GO" id="GO:0005524">
    <property type="term" value="F:ATP binding"/>
    <property type="evidence" value="ECO:0007669"/>
    <property type="project" value="UniProtKB-KW"/>
</dbReference>
<protein>
    <recommendedName>
        <fullName evidence="3">mevalonate kinase</fullName>
        <ecNumber evidence="3">2.7.1.36</ecNumber>
    </recommendedName>
</protein>
<keyword evidence="10" id="KW-0460">Magnesium</keyword>
<feature type="domain" description="GHMP kinase N-terminal" evidence="13">
    <location>
        <begin position="105"/>
        <end position="182"/>
    </location>
</feature>
<evidence type="ECO:0000256" key="4">
    <source>
        <dbReference type="ARBA" id="ARBA00022490"/>
    </source>
</evidence>
<dbReference type="EMBL" id="CP000325">
    <property type="protein sequence ID" value="ABL05679.1"/>
    <property type="molecule type" value="Genomic_DNA"/>
</dbReference>
<dbReference type="InterPro" id="IPR013750">
    <property type="entry name" value="GHMP_kinase_C_dom"/>
</dbReference>
<keyword evidence="6" id="KW-0808">Transferase</keyword>
<evidence type="ECO:0000256" key="6">
    <source>
        <dbReference type="ARBA" id="ARBA00022679"/>
    </source>
</evidence>
<evidence type="ECO:0000256" key="10">
    <source>
        <dbReference type="ARBA" id="ARBA00022842"/>
    </source>
</evidence>
<dbReference type="InterPro" id="IPR006205">
    <property type="entry name" value="Mev_gal_kin"/>
</dbReference>
<dbReference type="GO" id="GO:0005829">
    <property type="term" value="C:cytosol"/>
    <property type="evidence" value="ECO:0007669"/>
    <property type="project" value="TreeGrafter"/>
</dbReference>
<dbReference type="InterPro" id="IPR006203">
    <property type="entry name" value="GHMP_knse_ATP-bd_CS"/>
</dbReference>
<evidence type="ECO:0000313" key="15">
    <source>
        <dbReference type="EMBL" id="ABL05679.1"/>
    </source>
</evidence>
<dbReference type="PROSITE" id="PS00627">
    <property type="entry name" value="GHMP_KINASES_ATP"/>
    <property type="match status" value="1"/>
</dbReference>
<keyword evidence="8 15" id="KW-0418">Kinase</keyword>
<evidence type="ECO:0000256" key="8">
    <source>
        <dbReference type="ARBA" id="ARBA00022777"/>
    </source>
</evidence>
<comment type="similarity">
    <text evidence="2">Belongs to the GHMP kinase family. Mevalonate kinase subfamily.</text>
</comment>
<comment type="subcellular location">
    <subcellularLocation>
        <location evidence="1">Cytoplasm</location>
    </subcellularLocation>
</comment>
<gene>
    <name evidence="15" type="primary">erg12</name>
    <name evidence="15" type="ordered locus">MUL_3525</name>
</gene>
<reference evidence="15 16" key="1">
    <citation type="journal article" date="2007" name="Genome Res.">
        <title>Reductive evolution and niche adaptation inferred from the genome of Mycobacterium ulcerans, the causative agent of Buruli ulcer.</title>
        <authorList>
            <person name="Stinear T.P."/>
            <person name="Seemann T."/>
            <person name="Pidot S."/>
            <person name="Frigui W."/>
            <person name="Reysset G."/>
            <person name="Garnier T."/>
            <person name="Meurice G."/>
            <person name="Simon D."/>
            <person name="Bouchier C."/>
            <person name="Ma L."/>
            <person name="Tichit M."/>
            <person name="Porter J.L."/>
            <person name="Ryan J."/>
            <person name="Johnson P.D."/>
            <person name="Davies J.K."/>
            <person name="Jenkin G.A."/>
            <person name="Small P.L."/>
            <person name="Jones L.M."/>
            <person name="Tekaia F."/>
            <person name="Laval F."/>
            <person name="Daffe M."/>
            <person name="Parkhill J."/>
            <person name="Cole S.T."/>
        </authorList>
    </citation>
    <scope>NUCLEOTIDE SEQUENCE [LARGE SCALE GENOMIC DNA]</scope>
    <source>
        <strain evidence="15 16">Agy99</strain>
    </source>
</reference>
<dbReference type="InterPro" id="IPR006204">
    <property type="entry name" value="GHMP_kinase_N_dom"/>
</dbReference>
<evidence type="ECO:0000259" key="13">
    <source>
        <dbReference type="Pfam" id="PF00288"/>
    </source>
</evidence>
<dbReference type="Pfam" id="PF00288">
    <property type="entry name" value="GHMP_kinases_N"/>
    <property type="match status" value="1"/>
</dbReference>
<name>A0PTL0_MYCUA</name>
<dbReference type="InterPro" id="IPR020568">
    <property type="entry name" value="Ribosomal_Su5_D2-typ_SF"/>
</dbReference>
<feature type="domain" description="GHMP kinase C-terminal" evidence="14">
    <location>
        <begin position="255"/>
        <end position="331"/>
    </location>
</feature>
<dbReference type="InterPro" id="IPR036554">
    <property type="entry name" value="GHMP_kinase_C_sf"/>
</dbReference>
<dbReference type="eggNOG" id="COG1577">
    <property type="taxonomic scope" value="Bacteria"/>
</dbReference>
<evidence type="ECO:0000313" key="16">
    <source>
        <dbReference type="Proteomes" id="UP000000765"/>
    </source>
</evidence>
<dbReference type="Gene3D" id="3.30.230.10">
    <property type="match status" value="1"/>
</dbReference>
<dbReference type="SUPFAM" id="SSF55060">
    <property type="entry name" value="GHMP Kinase, C-terminal domain"/>
    <property type="match status" value="1"/>
</dbReference>
<evidence type="ECO:0000256" key="7">
    <source>
        <dbReference type="ARBA" id="ARBA00022741"/>
    </source>
</evidence>